<accession>A0A2J6Q5I6</accession>
<protein>
    <submittedName>
        <fullName evidence="1">Uncharacterized protein</fullName>
    </submittedName>
</protein>
<evidence type="ECO:0000313" key="1">
    <source>
        <dbReference type="EMBL" id="PMD21547.1"/>
    </source>
</evidence>
<organism evidence="1 2">
    <name type="scientific">Hyaloscypha hepaticicola</name>
    <dbReference type="NCBI Taxonomy" id="2082293"/>
    <lineage>
        <taxon>Eukaryota</taxon>
        <taxon>Fungi</taxon>
        <taxon>Dikarya</taxon>
        <taxon>Ascomycota</taxon>
        <taxon>Pezizomycotina</taxon>
        <taxon>Leotiomycetes</taxon>
        <taxon>Helotiales</taxon>
        <taxon>Hyaloscyphaceae</taxon>
        <taxon>Hyaloscypha</taxon>
    </lineage>
</organism>
<dbReference type="Proteomes" id="UP000235672">
    <property type="component" value="Unassembled WGS sequence"/>
</dbReference>
<proteinExistence type="predicted"/>
<keyword evidence="2" id="KW-1185">Reference proteome</keyword>
<name>A0A2J6Q5I6_9HELO</name>
<reference evidence="1 2" key="1">
    <citation type="submission" date="2016-05" db="EMBL/GenBank/DDBJ databases">
        <title>A degradative enzymes factory behind the ericoid mycorrhizal symbiosis.</title>
        <authorList>
            <consortium name="DOE Joint Genome Institute"/>
            <person name="Martino E."/>
            <person name="Morin E."/>
            <person name="Grelet G."/>
            <person name="Kuo A."/>
            <person name="Kohler A."/>
            <person name="Daghino S."/>
            <person name="Barry K."/>
            <person name="Choi C."/>
            <person name="Cichocki N."/>
            <person name="Clum A."/>
            <person name="Copeland A."/>
            <person name="Hainaut M."/>
            <person name="Haridas S."/>
            <person name="Labutti K."/>
            <person name="Lindquist E."/>
            <person name="Lipzen A."/>
            <person name="Khouja H.-R."/>
            <person name="Murat C."/>
            <person name="Ohm R."/>
            <person name="Olson A."/>
            <person name="Spatafora J."/>
            <person name="Veneault-Fourrey C."/>
            <person name="Henrissat B."/>
            <person name="Grigoriev I."/>
            <person name="Martin F."/>
            <person name="Perotto S."/>
        </authorList>
    </citation>
    <scope>NUCLEOTIDE SEQUENCE [LARGE SCALE GENOMIC DNA]</scope>
    <source>
        <strain evidence="1 2">UAMH 7357</strain>
    </source>
</reference>
<dbReference type="AlphaFoldDB" id="A0A2J6Q5I6"/>
<gene>
    <name evidence="1" type="ORF">NA56DRAFT_645382</name>
</gene>
<dbReference type="EMBL" id="KZ613480">
    <property type="protein sequence ID" value="PMD21547.1"/>
    <property type="molecule type" value="Genomic_DNA"/>
</dbReference>
<sequence>MGEQPDTSTRKSIKGARVPLTHTLFAVHQTRVDGLHKSALWVSATASDGCEHESSLVEGGSSIGAALEGSHVHTRRFTGLDHHSPTLTFTSCHTSLESTSELQNHYIHTGAANFTTPLQFQLGGFPVRPLLVAKQNGRVSAAPITFHQNTLHHAEQLAMKVLPSEAMLSAYTIASRS</sequence>
<evidence type="ECO:0000313" key="2">
    <source>
        <dbReference type="Proteomes" id="UP000235672"/>
    </source>
</evidence>